<dbReference type="Proteomes" id="UP000244338">
    <property type="component" value="Unassembled WGS sequence"/>
</dbReference>
<dbReference type="InterPro" id="IPR051225">
    <property type="entry name" value="NAD(P)_epim/dehydratase"/>
</dbReference>
<accession>A0A2R6Y444</accession>
<sequence length="320" mass="35933">MTKILVTGSLGQIGSELVPALRARYGVEKVVATDIRPPEEVTIDGPYAVLNVTEANDWEEVLAKDQFDTIIHLAAILSARGEMKPLQTWDINMTGTMHALEAARAYGMKIFAPSSIAVFGMGTPKTMTPSYTVMRPQTMYGVTKVAMELLFDYYYHKFGVDTRSLRFPGIISYRTPPGGGTTDYAVEMIREAVKRGHYTSFVGPETQLDFMYMPDAISAMIALIEAESDRLKHRNAYNVTAMRFTPEMLGREIKRHLPDFTWDYAVDPLRQRIADSWPDAVDPADAVAEWGFKTSYDLSRMVEDMIRALKTSQEHAPAHM</sequence>
<dbReference type="AlphaFoldDB" id="A0A2R6Y444"/>
<dbReference type="EMBL" id="PEBX01000007">
    <property type="protein sequence ID" value="PTQ57450.1"/>
    <property type="molecule type" value="Genomic_DNA"/>
</dbReference>
<evidence type="ECO:0000259" key="2">
    <source>
        <dbReference type="Pfam" id="PF01370"/>
    </source>
</evidence>
<evidence type="ECO:0000313" key="3">
    <source>
        <dbReference type="EMBL" id="PTQ57450.1"/>
    </source>
</evidence>
<dbReference type="SUPFAM" id="SSF51735">
    <property type="entry name" value="NAD(P)-binding Rossmann-fold domains"/>
    <property type="match status" value="1"/>
</dbReference>
<name>A0A2R6Y444_9BACL</name>
<gene>
    <name evidence="3" type="ORF">BSOLF_1605</name>
</gene>
<evidence type="ECO:0000256" key="1">
    <source>
        <dbReference type="ARBA" id="ARBA00007637"/>
    </source>
</evidence>
<comment type="similarity">
    <text evidence="1">Belongs to the NAD(P)-dependent epimerase/dehydratase family.</text>
</comment>
<dbReference type="GO" id="GO:0006567">
    <property type="term" value="P:L-threonine catabolic process"/>
    <property type="evidence" value="ECO:0007669"/>
    <property type="project" value="TreeGrafter"/>
</dbReference>
<proteinExistence type="inferred from homology"/>
<feature type="domain" description="NAD-dependent epimerase/dehydratase" evidence="2">
    <location>
        <begin position="4"/>
        <end position="239"/>
    </location>
</feature>
<dbReference type="GO" id="GO:0008743">
    <property type="term" value="F:L-threonine 3-dehydrogenase activity"/>
    <property type="evidence" value="ECO:0007669"/>
    <property type="project" value="TreeGrafter"/>
</dbReference>
<dbReference type="InterPro" id="IPR036291">
    <property type="entry name" value="NAD(P)-bd_dom_sf"/>
</dbReference>
<dbReference type="Gene3D" id="3.40.50.720">
    <property type="entry name" value="NAD(P)-binding Rossmann-like Domain"/>
    <property type="match status" value="1"/>
</dbReference>
<dbReference type="PANTHER" id="PTHR42687:SF1">
    <property type="entry name" value="L-THREONINE 3-DEHYDROGENASE, MITOCHONDRIAL"/>
    <property type="match status" value="1"/>
</dbReference>
<dbReference type="InterPro" id="IPR001509">
    <property type="entry name" value="Epimerase_deHydtase"/>
</dbReference>
<dbReference type="PANTHER" id="PTHR42687">
    <property type="entry name" value="L-THREONINE 3-DEHYDROGENASE"/>
    <property type="match status" value="1"/>
</dbReference>
<organism evidence="3 4">
    <name type="scientific">Candidatus Carbonibacillus altaicus</name>
    <dbReference type="NCBI Taxonomy" id="2163959"/>
    <lineage>
        <taxon>Bacteria</taxon>
        <taxon>Bacillati</taxon>
        <taxon>Bacillota</taxon>
        <taxon>Bacilli</taxon>
        <taxon>Bacillales</taxon>
        <taxon>Candidatus Carbonibacillus</taxon>
    </lineage>
</organism>
<reference evidence="4" key="1">
    <citation type="journal article" date="2018" name="Sci. Rep.">
        <title>Lignite coal burning seam in the remote Altai Mountains harbors a hydrogen-driven thermophilic microbial community.</title>
        <authorList>
            <person name="Kadnikov V.V."/>
            <person name="Mardanov A.V."/>
            <person name="Ivasenko D.A."/>
            <person name="Antsiferov D.V."/>
            <person name="Beletsky A.V."/>
            <person name="Karnachuk O.V."/>
            <person name="Ravin N.V."/>
        </authorList>
    </citation>
    <scope>NUCLEOTIDE SEQUENCE [LARGE SCALE GENOMIC DNA]</scope>
</reference>
<evidence type="ECO:0000313" key="4">
    <source>
        <dbReference type="Proteomes" id="UP000244338"/>
    </source>
</evidence>
<protein>
    <submittedName>
        <fullName evidence="3">L-threonine 3-dehydrogenase</fullName>
    </submittedName>
</protein>
<dbReference type="Pfam" id="PF01370">
    <property type="entry name" value="Epimerase"/>
    <property type="match status" value="1"/>
</dbReference>
<comment type="caution">
    <text evidence="3">The sequence shown here is derived from an EMBL/GenBank/DDBJ whole genome shotgun (WGS) entry which is preliminary data.</text>
</comment>